<reference evidence="2" key="1">
    <citation type="journal article" date="2021" name="Mol. Ecol. Resour.">
        <title>Apolygus lucorum genome provides insights into omnivorousness and mesophyll feeding.</title>
        <authorList>
            <person name="Liu Y."/>
            <person name="Liu H."/>
            <person name="Wang H."/>
            <person name="Huang T."/>
            <person name="Liu B."/>
            <person name="Yang B."/>
            <person name="Yin L."/>
            <person name="Li B."/>
            <person name="Zhang Y."/>
            <person name="Zhang S."/>
            <person name="Jiang F."/>
            <person name="Zhang X."/>
            <person name="Ren Y."/>
            <person name="Wang B."/>
            <person name="Wang S."/>
            <person name="Lu Y."/>
            <person name="Wu K."/>
            <person name="Fan W."/>
            <person name="Wang G."/>
        </authorList>
    </citation>
    <scope>NUCLEOTIDE SEQUENCE</scope>
    <source>
        <strain evidence="2">12Hb</strain>
    </source>
</reference>
<evidence type="ECO:0000259" key="1">
    <source>
        <dbReference type="Pfam" id="PF25273"/>
    </source>
</evidence>
<dbReference type="AlphaFoldDB" id="A0A8S9XFG9"/>
<dbReference type="Pfam" id="PF25273">
    <property type="entry name" value="DUF7869"/>
    <property type="match status" value="1"/>
</dbReference>
<dbReference type="PANTHER" id="PTHR10773">
    <property type="entry name" value="DNA-DIRECTED RNA POLYMERASES I, II, AND III SUBUNIT RPABC2"/>
    <property type="match status" value="1"/>
</dbReference>
<name>A0A8S9XFG9_APOLU</name>
<protein>
    <recommendedName>
        <fullName evidence="1">DUF7869 domain-containing protein</fullName>
    </recommendedName>
</protein>
<comment type="caution">
    <text evidence="2">The sequence shown here is derived from an EMBL/GenBank/DDBJ whole genome shotgun (WGS) entry which is preliminary data.</text>
</comment>
<feature type="domain" description="DUF7869" evidence="1">
    <location>
        <begin position="160"/>
        <end position="285"/>
    </location>
</feature>
<dbReference type="OrthoDB" id="6599971at2759"/>
<accession>A0A8S9XFG9</accession>
<evidence type="ECO:0000313" key="3">
    <source>
        <dbReference type="Proteomes" id="UP000466442"/>
    </source>
</evidence>
<dbReference type="InterPro" id="IPR057191">
    <property type="entry name" value="DUF7869"/>
</dbReference>
<sequence>MYLSPDLNLTKMYKSFKHNHPEATISKTLYRKIFKTFNLAFGQPRSDTCKQCDLLYIKLKAAGNDEERRAIQNESDLHHTKAVQGYGALKLDTSKAKQNPNIIVLCIDLQQVLFAPTLHHSDVFYQWQLSCYNLAIHNMGTGRASMHLWYEVLAGRGASEISSCLMKYIELNFRPLADDEERKLIIWSDRCVGQNNNWTLLNTCCYLVQSRYFSEANQKFLVSDHSFLPCDRDFALIEKKKKTSKVYVPSQWKYVIADAKVNEPFSIVEMRQEDLKDLQEIERHLLKTKNKNLKVTKNLWMKYSIDDPFCIYARQTHNTLHPWQKHTVYTAPSRSLPQPHQLPPEHTSLLPISQAKKADLLRMVPFLEPEYRGFYESLPSIP</sequence>
<dbReference type="PANTHER" id="PTHR10773:SF19">
    <property type="match status" value="1"/>
</dbReference>
<evidence type="ECO:0000313" key="2">
    <source>
        <dbReference type="EMBL" id="KAF6207018.1"/>
    </source>
</evidence>
<organism evidence="2 3">
    <name type="scientific">Apolygus lucorum</name>
    <name type="common">Small green plant bug</name>
    <name type="synonym">Lygocoris lucorum</name>
    <dbReference type="NCBI Taxonomy" id="248454"/>
    <lineage>
        <taxon>Eukaryota</taxon>
        <taxon>Metazoa</taxon>
        <taxon>Ecdysozoa</taxon>
        <taxon>Arthropoda</taxon>
        <taxon>Hexapoda</taxon>
        <taxon>Insecta</taxon>
        <taxon>Pterygota</taxon>
        <taxon>Neoptera</taxon>
        <taxon>Paraneoptera</taxon>
        <taxon>Hemiptera</taxon>
        <taxon>Heteroptera</taxon>
        <taxon>Panheteroptera</taxon>
        <taxon>Cimicomorpha</taxon>
        <taxon>Miridae</taxon>
        <taxon>Mirini</taxon>
        <taxon>Apolygus</taxon>
    </lineage>
</organism>
<gene>
    <name evidence="2" type="ORF">GE061_018256</name>
</gene>
<proteinExistence type="predicted"/>
<keyword evidence="3" id="KW-1185">Reference proteome</keyword>
<dbReference type="EMBL" id="WIXP02000008">
    <property type="protein sequence ID" value="KAF6207018.1"/>
    <property type="molecule type" value="Genomic_DNA"/>
</dbReference>
<dbReference type="Proteomes" id="UP000466442">
    <property type="component" value="Unassembled WGS sequence"/>
</dbReference>